<dbReference type="Proteomes" id="UP000789920">
    <property type="component" value="Unassembled WGS sequence"/>
</dbReference>
<gene>
    <name evidence="1" type="ORF">RPERSI_LOCUS28443</name>
</gene>
<feature type="non-terminal residue" evidence="1">
    <location>
        <position position="1"/>
    </location>
</feature>
<accession>A0ACA9SAU6</accession>
<dbReference type="EMBL" id="CAJVQC010103659">
    <property type="protein sequence ID" value="CAG8832403.1"/>
    <property type="molecule type" value="Genomic_DNA"/>
</dbReference>
<name>A0ACA9SAU6_9GLOM</name>
<comment type="caution">
    <text evidence="1">The sequence shown here is derived from an EMBL/GenBank/DDBJ whole genome shotgun (WGS) entry which is preliminary data.</text>
</comment>
<organism evidence="1 2">
    <name type="scientific">Racocetra persica</name>
    <dbReference type="NCBI Taxonomy" id="160502"/>
    <lineage>
        <taxon>Eukaryota</taxon>
        <taxon>Fungi</taxon>
        <taxon>Fungi incertae sedis</taxon>
        <taxon>Mucoromycota</taxon>
        <taxon>Glomeromycotina</taxon>
        <taxon>Glomeromycetes</taxon>
        <taxon>Diversisporales</taxon>
        <taxon>Gigasporaceae</taxon>
        <taxon>Racocetra</taxon>
    </lineage>
</organism>
<proteinExistence type="predicted"/>
<evidence type="ECO:0000313" key="1">
    <source>
        <dbReference type="EMBL" id="CAG8832403.1"/>
    </source>
</evidence>
<feature type="non-terminal residue" evidence="1">
    <location>
        <position position="52"/>
    </location>
</feature>
<sequence>IDPRCKNFEFEGTTLKYQDYFRLEYDQIISDKSFELLLNKVALDLSGSFISM</sequence>
<reference evidence="1" key="1">
    <citation type="submission" date="2021-06" db="EMBL/GenBank/DDBJ databases">
        <authorList>
            <person name="Kallberg Y."/>
            <person name="Tangrot J."/>
            <person name="Rosling A."/>
        </authorList>
    </citation>
    <scope>NUCLEOTIDE SEQUENCE</scope>
    <source>
        <strain evidence="1">MA461A</strain>
    </source>
</reference>
<evidence type="ECO:0000313" key="2">
    <source>
        <dbReference type="Proteomes" id="UP000789920"/>
    </source>
</evidence>
<keyword evidence="2" id="KW-1185">Reference proteome</keyword>
<protein>
    <submittedName>
        <fullName evidence="1">50_t:CDS:1</fullName>
    </submittedName>
</protein>